<name>A0A9P5PSD6_9AGAR</name>
<evidence type="ECO:0000313" key="9">
    <source>
        <dbReference type="Proteomes" id="UP000772434"/>
    </source>
</evidence>
<dbReference type="CDD" id="cd12148">
    <property type="entry name" value="fungal_TF_MHR"/>
    <property type="match status" value="1"/>
</dbReference>
<comment type="subcellular location">
    <subcellularLocation>
        <location evidence="1">Nucleus</location>
    </subcellularLocation>
</comment>
<dbReference type="PANTHER" id="PTHR47338">
    <property type="entry name" value="ZN(II)2CYS6 TRANSCRIPTION FACTOR (EUROFUNG)-RELATED"/>
    <property type="match status" value="1"/>
</dbReference>
<dbReference type="GO" id="GO:0008270">
    <property type="term" value="F:zinc ion binding"/>
    <property type="evidence" value="ECO:0007669"/>
    <property type="project" value="InterPro"/>
</dbReference>
<dbReference type="Proteomes" id="UP000772434">
    <property type="component" value="Unassembled WGS sequence"/>
</dbReference>
<evidence type="ECO:0000256" key="6">
    <source>
        <dbReference type="SAM" id="MobiDB-lite"/>
    </source>
</evidence>
<dbReference type="PANTHER" id="PTHR47338:SF29">
    <property type="entry name" value="ZN(2)-C6 FUNGAL-TYPE DOMAIN-CONTAINING PROTEIN"/>
    <property type="match status" value="1"/>
</dbReference>
<feature type="region of interest" description="Disordered" evidence="6">
    <location>
        <begin position="1"/>
        <end position="23"/>
    </location>
</feature>
<evidence type="ECO:0000256" key="5">
    <source>
        <dbReference type="ARBA" id="ARBA00023242"/>
    </source>
</evidence>
<dbReference type="Gene3D" id="3.40.190.10">
    <property type="entry name" value="Periplasmic binding protein-like II"/>
    <property type="match status" value="2"/>
</dbReference>
<dbReference type="GO" id="GO:0000981">
    <property type="term" value="F:DNA-binding transcription factor activity, RNA polymerase II-specific"/>
    <property type="evidence" value="ECO:0007669"/>
    <property type="project" value="InterPro"/>
</dbReference>
<accession>A0A9P5PSD6</accession>
<evidence type="ECO:0000256" key="1">
    <source>
        <dbReference type="ARBA" id="ARBA00004123"/>
    </source>
</evidence>
<dbReference type="OrthoDB" id="39175at2759"/>
<evidence type="ECO:0000313" key="8">
    <source>
        <dbReference type="EMBL" id="KAF9069143.1"/>
    </source>
</evidence>
<keyword evidence="9" id="KW-1185">Reference proteome</keyword>
<organism evidence="8 9">
    <name type="scientific">Rhodocollybia butyracea</name>
    <dbReference type="NCBI Taxonomy" id="206335"/>
    <lineage>
        <taxon>Eukaryota</taxon>
        <taxon>Fungi</taxon>
        <taxon>Dikarya</taxon>
        <taxon>Basidiomycota</taxon>
        <taxon>Agaricomycotina</taxon>
        <taxon>Agaricomycetes</taxon>
        <taxon>Agaricomycetidae</taxon>
        <taxon>Agaricales</taxon>
        <taxon>Marasmiineae</taxon>
        <taxon>Omphalotaceae</taxon>
        <taxon>Rhodocollybia</taxon>
    </lineage>
</organism>
<dbReference type="EMBL" id="JADNRY010000054">
    <property type="protein sequence ID" value="KAF9069143.1"/>
    <property type="molecule type" value="Genomic_DNA"/>
</dbReference>
<dbReference type="InterPro" id="IPR007219">
    <property type="entry name" value="XnlR_reg_dom"/>
</dbReference>
<keyword evidence="5" id="KW-0539">Nucleus</keyword>
<dbReference type="SUPFAM" id="SSF53850">
    <property type="entry name" value="Periplasmic binding protein-like II"/>
    <property type="match status" value="1"/>
</dbReference>
<protein>
    <submittedName>
        <fullName evidence="8">Prephenate dehydratase-domain-containing protein</fullName>
    </submittedName>
</protein>
<feature type="compositionally biased region" description="Polar residues" evidence="6">
    <location>
        <begin position="1"/>
        <end position="14"/>
    </location>
</feature>
<sequence>MPKAPSSNNHNNYAPSHGPNLNVLKRNQVGRHFQFQNSTRINSRSSFGDGLLGLPSVSKTKTGNNYIHRSMLNGTSPLSSLSTLVLNVNRLAMLRDHAQPAFDLTSMPSPILPPGPFIHQNPTARLTKFILQALELPTGADGPRTKYEKLENRIAELEALLQKKNTYSDSNVLMSPQNGSPASSHHDSGFGSESDSRSSGSTPALVHAPLSMPSMDVTWTHWPVDLPGPDLLRHLVEAFFTFNPHASQLFHAPTFMTSLNLPSNHPKFPAVPVLHAICAIASSYTTAVTSPPPADFEKIATDEMFTARYRIEENRPDSFSEQQATLAKEAIQRMEVLGLELVQVLQSSIILSWYYCSHARGAELFLNCAHSMRLCVPLGLNVCPPFHTISKTIRPASVLKPAKNVIEDEMRRNVFWLAYAVERQHGCSNGWALSLDDSDISQLLPVQSDQFETGKLVPPSERQWAHSNDLLTVHPENQTDGMILYIKASILLSKVKTFNLRFRAKHFSGDGEDSLSYGTFCPDEPVDPRNSMTFIDLDGTVTSFMTTFPSHLRSPVDKNKVNCTLFAAMVMSQVAMINLHEPHADIRSRGCISALKMLTASRAIIDLVCSAWGTAFDLSLLEGFVSYCFFAGGRVVARFLQAAIEEDAGDLIKTFQHELGVLRSAIDQMSSRHRIAAYLIRMLDGIAEERWSNSQLSVGFLGPFGTYTHQSGVYCEKTTITDALVSLDSLDYVVVPRENSTFGSVTETFDGLRYLKEGFIQGEVVMRIEHCLVVKKGAKLSDIDCVLSHEQNCGQALGQCQKFISTHLTSATTSKTTSTAAAADAVSKSEGLNIAAICSKICVTMFENLEILEEGIQDEDSCP</sequence>
<dbReference type="PROSITE" id="PS51171">
    <property type="entry name" value="PREPHENATE_DEHYDR_3"/>
    <property type="match status" value="1"/>
</dbReference>
<dbReference type="GO" id="GO:0003677">
    <property type="term" value="F:DNA binding"/>
    <property type="evidence" value="ECO:0007669"/>
    <property type="project" value="InterPro"/>
</dbReference>
<dbReference type="GO" id="GO:0005634">
    <property type="term" value="C:nucleus"/>
    <property type="evidence" value="ECO:0007669"/>
    <property type="project" value="UniProtKB-SubCell"/>
</dbReference>
<dbReference type="GO" id="GO:0006351">
    <property type="term" value="P:DNA-templated transcription"/>
    <property type="evidence" value="ECO:0007669"/>
    <property type="project" value="InterPro"/>
</dbReference>
<proteinExistence type="predicted"/>
<gene>
    <name evidence="8" type="ORF">BDP27DRAFT_1363647</name>
</gene>
<dbReference type="Pfam" id="PF00800">
    <property type="entry name" value="PDT"/>
    <property type="match status" value="1"/>
</dbReference>
<evidence type="ECO:0000256" key="3">
    <source>
        <dbReference type="ARBA" id="ARBA00023015"/>
    </source>
</evidence>
<dbReference type="SMART" id="SM00906">
    <property type="entry name" value="Fungal_trans"/>
    <property type="match status" value="1"/>
</dbReference>
<feature type="region of interest" description="Disordered" evidence="6">
    <location>
        <begin position="170"/>
        <end position="207"/>
    </location>
</feature>
<dbReference type="AlphaFoldDB" id="A0A9P5PSD6"/>
<feature type="domain" description="Prephenate dehydratase" evidence="7">
    <location>
        <begin position="697"/>
        <end position="863"/>
    </location>
</feature>
<keyword evidence="3" id="KW-0805">Transcription regulation</keyword>
<dbReference type="InterPro" id="IPR001086">
    <property type="entry name" value="Preph_deHydtase"/>
</dbReference>
<evidence type="ECO:0000256" key="2">
    <source>
        <dbReference type="ARBA" id="ARBA00022723"/>
    </source>
</evidence>
<reference evidence="8" key="1">
    <citation type="submission" date="2020-11" db="EMBL/GenBank/DDBJ databases">
        <authorList>
            <consortium name="DOE Joint Genome Institute"/>
            <person name="Ahrendt S."/>
            <person name="Riley R."/>
            <person name="Andreopoulos W."/>
            <person name="Labutti K."/>
            <person name="Pangilinan J."/>
            <person name="Ruiz-Duenas F.J."/>
            <person name="Barrasa J.M."/>
            <person name="Sanchez-Garcia M."/>
            <person name="Camarero S."/>
            <person name="Miyauchi S."/>
            <person name="Serrano A."/>
            <person name="Linde D."/>
            <person name="Babiker R."/>
            <person name="Drula E."/>
            <person name="Ayuso-Fernandez I."/>
            <person name="Pacheco R."/>
            <person name="Padilla G."/>
            <person name="Ferreira P."/>
            <person name="Barriuso J."/>
            <person name="Kellner H."/>
            <person name="Castanera R."/>
            <person name="Alfaro M."/>
            <person name="Ramirez L."/>
            <person name="Pisabarro A.G."/>
            <person name="Kuo A."/>
            <person name="Tritt A."/>
            <person name="Lipzen A."/>
            <person name="He G."/>
            <person name="Yan M."/>
            <person name="Ng V."/>
            <person name="Cullen D."/>
            <person name="Martin F."/>
            <person name="Rosso M.-N."/>
            <person name="Henrissat B."/>
            <person name="Hibbett D."/>
            <person name="Martinez A.T."/>
            <person name="Grigoriev I.V."/>
        </authorList>
    </citation>
    <scope>NUCLEOTIDE SEQUENCE</scope>
    <source>
        <strain evidence="8">AH 40177</strain>
    </source>
</reference>
<dbReference type="Pfam" id="PF04082">
    <property type="entry name" value="Fungal_trans"/>
    <property type="match status" value="1"/>
</dbReference>
<dbReference type="GO" id="GO:0009094">
    <property type="term" value="P:L-phenylalanine biosynthetic process"/>
    <property type="evidence" value="ECO:0007669"/>
    <property type="project" value="InterPro"/>
</dbReference>
<dbReference type="InterPro" id="IPR050815">
    <property type="entry name" value="TF_fung"/>
</dbReference>
<dbReference type="GO" id="GO:0004664">
    <property type="term" value="F:prephenate dehydratase activity"/>
    <property type="evidence" value="ECO:0007669"/>
    <property type="project" value="InterPro"/>
</dbReference>
<evidence type="ECO:0000259" key="7">
    <source>
        <dbReference type="PROSITE" id="PS51171"/>
    </source>
</evidence>
<keyword evidence="4" id="KW-0804">Transcription</keyword>
<evidence type="ECO:0000256" key="4">
    <source>
        <dbReference type="ARBA" id="ARBA00023163"/>
    </source>
</evidence>
<feature type="compositionally biased region" description="Low complexity" evidence="6">
    <location>
        <begin position="189"/>
        <end position="201"/>
    </location>
</feature>
<comment type="caution">
    <text evidence="8">The sequence shown here is derived from an EMBL/GenBank/DDBJ whole genome shotgun (WGS) entry which is preliminary data.</text>
</comment>
<feature type="compositionally biased region" description="Polar residues" evidence="6">
    <location>
        <begin position="170"/>
        <end position="183"/>
    </location>
</feature>
<keyword evidence="2" id="KW-0479">Metal-binding</keyword>